<dbReference type="EMBL" id="JBHSOW010000092">
    <property type="protein sequence ID" value="MFC5652242.1"/>
    <property type="molecule type" value="Genomic_DNA"/>
</dbReference>
<name>A0ABW0W247_9BACL</name>
<dbReference type="RefSeq" id="WP_379190871.1">
    <property type="nucleotide sequence ID" value="NZ_JBHSOW010000092.1"/>
</dbReference>
<gene>
    <name evidence="1" type="ORF">ACFPYJ_24635</name>
</gene>
<proteinExistence type="predicted"/>
<keyword evidence="2" id="KW-1185">Reference proteome</keyword>
<evidence type="ECO:0000313" key="2">
    <source>
        <dbReference type="Proteomes" id="UP001596047"/>
    </source>
</evidence>
<comment type="caution">
    <text evidence="1">The sequence shown here is derived from an EMBL/GenBank/DDBJ whole genome shotgun (WGS) entry which is preliminary data.</text>
</comment>
<dbReference type="Proteomes" id="UP001596047">
    <property type="component" value="Unassembled WGS sequence"/>
</dbReference>
<protein>
    <submittedName>
        <fullName evidence="1">Uncharacterized protein</fullName>
    </submittedName>
</protein>
<organism evidence="1 2">
    <name type="scientific">Paenibacillus solisilvae</name>
    <dbReference type="NCBI Taxonomy" id="2486751"/>
    <lineage>
        <taxon>Bacteria</taxon>
        <taxon>Bacillati</taxon>
        <taxon>Bacillota</taxon>
        <taxon>Bacilli</taxon>
        <taxon>Bacillales</taxon>
        <taxon>Paenibacillaceae</taxon>
        <taxon>Paenibacillus</taxon>
    </lineage>
</organism>
<reference evidence="2" key="1">
    <citation type="journal article" date="2019" name="Int. J. Syst. Evol. Microbiol.">
        <title>The Global Catalogue of Microorganisms (GCM) 10K type strain sequencing project: providing services to taxonomists for standard genome sequencing and annotation.</title>
        <authorList>
            <consortium name="The Broad Institute Genomics Platform"/>
            <consortium name="The Broad Institute Genome Sequencing Center for Infectious Disease"/>
            <person name="Wu L."/>
            <person name="Ma J."/>
        </authorList>
    </citation>
    <scope>NUCLEOTIDE SEQUENCE [LARGE SCALE GENOMIC DNA]</scope>
    <source>
        <strain evidence="2">CGMCC 1.3240</strain>
    </source>
</reference>
<evidence type="ECO:0000313" key="1">
    <source>
        <dbReference type="EMBL" id="MFC5652242.1"/>
    </source>
</evidence>
<sequence>MTQADFSIQDHIEYMILLNAAEAEEPFFQLIYDIARQNSSYRIHQIYQMATEKLEKLLQRELLKIVLIHYHRWDDAVRTEHLTIEQALSLLHQPELWDRAAEMNDGVYRMWTTELGRSLIDKYESEHEPVMMKSDCASGE</sequence>
<accession>A0ABW0W247</accession>